<dbReference type="EMBL" id="FLUQ01000007">
    <property type="protein sequence ID" value="SBW10857.1"/>
    <property type="molecule type" value="Genomic_DNA"/>
</dbReference>
<dbReference type="InterPro" id="IPR001451">
    <property type="entry name" value="Hexapep"/>
</dbReference>
<dbReference type="InterPro" id="IPR051159">
    <property type="entry name" value="Hexapeptide_acetyltransf"/>
</dbReference>
<sequence>MSMGHLSFSRYLDTIANFLIQIPFFSACFRGKLIRLLLNNPKGTIVIEHGVKLFGLRNIEVRGNIVLQKNTVIDATNGYVSLGPEFNAFPNTTILAMSGKFITKDHVWTARDVDIYCAGGEIILGNNFSLNQRSLLHAGHSSISIGDDCLLGYDVKIFCGVHDHGAADTLLREAGMRFLPVIVGDDVWIASNVLINPGVAIGSHCVIGAYSVVLDDIPDYSFCAGIPARVKKSRIIL</sequence>
<dbReference type="CDD" id="cd04647">
    <property type="entry name" value="LbH_MAT_like"/>
    <property type="match status" value="1"/>
</dbReference>
<dbReference type="PANTHER" id="PTHR23416:SF23">
    <property type="entry name" value="ACETYLTRANSFERASE C18B11.09C-RELATED"/>
    <property type="match status" value="1"/>
</dbReference>
<gene>
    <name evidence="3" type="ORF">KL86DPRO_70066</name>
</gene>
<dbReference type="AlphaFoldDB" id="A0A212KGT3"/>
<dbReference type="Gene3D" id="2.160.10.10">
    <property type="entry name" value="Hexapeptide repeat proteins"/>
    <property type="match status" value="1"/>
</dbReference>
<dbReference type="PANTHER" id="PTHR23416">
    <property type="entry name" value="SIALIC ACID SYNTHASE-RELATED"/>
    <property type="match status" value="1"/>
</dbReference>
<dbReference type="Pfam" id="PF14602">
    <property type="entry name" value="Hexapep_2"/>
    <property type="match status" value="1"/>
</dbReference>
<reference evidence="3" key="1">
    <citation type="submission" date="2016-04" db="EMBL/GenBank/DDBJ databases">
        <authorList>
            <person name="Evans L.H."/>
            <person name="Alamgir A."/>
            <person name="Owens N."/>
            <person name="Weber N.D."/>
            <person name="Virtaneva K."/>
            <person name="Barbian K."/>
            <person name="Babar A."/>
            <person name="Rosenke K."/>
        </authorList>
    </citation>
    <scope>NUCLEOTIDE SEQUENCE</scope>
    <source>
        <strain evidence="3">86</strain>
    </source>
</reference>
<dbReference type="EC" id="2.3.1.18" evidence="3"/>
<organism evidence="3">
    <name type="scientific">uncultured delta proteobacterium</name>
    <dbReference type="NCBI Taxonomy" id="34034"/>
    <lineage>
        <taxon>Bacteria</taxon>
        <taxon>Deltaproteobacteria</taxon>
        <taxon>environmental samples</taxon>
    </lineage>
</organism>
<evidence type="ECO:0000256" key="1">
    <source>
        <dbReference type="ARBA" id="ARBA00007274"/>
    </source>
</evidence>
<evidence type="ECO:0000313" key="3">
    <source>
        <dbReference type="EMBL" id="SBW10857.1"/>
    </source>
</evidence>
<dbReference type="SUPFAM" id="SSF51161">
    <property type="entry name" value="Trimeric LpxA-like enzymes"/>
    <property type="match status" value="1"/>
</dbReference>
<dbReference type="GO" id="GO:0005829">
    <property type="term" value="C:cytosol"/>
    <property type="evidence" value="ECO:0007669"/>
    <property type="project" value="TreeGrafter"/>
</dbReference>
<dbReference type="GO" id="GO:0008870">
    <property type="term" value="F:galactoside O-acetyltransferase activity"/>
    <property type="evidence" value="ECO:0007669"/>
    <property type="project" value="UniProtKB-EC"/>
</dbReference>
<name>A0A212KGT3_9DELT</name>
<proteinExistence type="inferred from homology"/>
<keyword evidence="3" id="KW-0012">Acyltransferase</keyword>
<protein>
    <submittedName>
        <fullName evidence="3">Putative Galactoside O-acetyltransferase</fullName>
        <ecNumber evidence="3">2.3.1.18</ecNumber>
    </submittedName>
</protein>
<dbReference type="InterPro" id="IPR011004">
    <property type="entry name" value="Trimer_LpxA-like_sf"/>
</dbReference>
<accession>A0A212KGT3</accession>
<evidence type="ECO:0000256" key="2">
    <source>
        <dbReference type="ARBA" id="ARBA00022679"/>
    </source>
</evidence>
<dbReference type="Pfam" id="PF00132">
    <property type="entry name" value="Hexapep"/>
    <property type="match status" value="1"/>
</dbReference>
<keyword evidence="2 3" id="KW-0808">Transferase</keyword>
<comment type="similarity">
    <text evidence="1">Belongs to the transferase hexapeptide repeat family.</text>
</comment>